<proteinExistence type="predicted"/>
<feature type="compositionally biased region" description="Basic and acidic residues" evidence="1">
    <location>
        <begin position="30"/>
        <end position="54"/>
    </location>
</feature>
<dbReference type="AlphaFoldDB" id="Q17BQ5"/>
<evidence type="ECO:0000313" key="2">
    <source>
        <dbReference type="EMBL" id="EAT43712.1"/>
    </source>
</evidence>
<protein>
    <submittedName>
        <fullName evidence="2">AAEL004887-PA</fullName>
    </submittedName>
</protein>
<evidence type="ECO:0000313" key="3">
    <source>
        <dbReference type="Proteomes" id="UP000682892"/>
    </source>
</evidence>
<dbReference type="PaxDb" id="7159-AAEL004887-PA"/>
<dbReference type="Proteomes" id="UP000682892">
    <property type="component" value="Chromosome 1"/>
</dbReference>
<feature type="non-terminal residue" evidence="2">
    <location>
        <position position="1"/>
    </location>
</feature>
<sequence length="152" mass="17728">ESRPQVVALSKKKEQNETGKSLFPRPPLNRRGEKPTNRTNGDERRTDRGLRGSDDFLRWKSPFARKQPKEENFVTKAGMGWLGFRLETFRRRSSPWHRWTDGPLRKQNLCSIIFLFHCCLISNTFGARSSRFKPRVSGSDTQTSHPHQFVKN</sequence>
<feature type="compositionally biased region" description="Polar residues" evidence="1">
    <location>
        <begin position="138"/>
        <end position="152"/>
    </location>
</feature>
<dbReference type="HOGENOM" id="CLU_1726771_0_0_1"/>
<reference evidence="2" key="1">
    <citation type="submission" date="2005-10" db="EMBL/GenBank/DDBJ databases">
        <authorList>
            <person name="Loftus B.J."/>
            <person name="Nene V.M."/>
            <person name="Hannick L.I."/>
            <person name="Bidwell S."/>
            <person name="Haas B."/>
            <person name="Amedeo P."/>
            <person name="Orvis J."/>
            <person name="Wortman J.R."/>
            <person name="White O.R."/>
            <person name="Salzberg S."/>
            <person name="Shumway M."/>
            <person name="Koo H."/>
            <person name="Zhao Y."/>
            <person name="Holmes M."/>
            <person name="Miller J."/>
            <person name="Schatz M."/>
            <person name="Pop M."/>
            <person name="Pai G."/>
            <person name="Utterback T."/>
            <person name="Rogers Y.-H."/>
            <person name="Kravitz S."/>
            <person name="Fraser C.M."/>
        </authorList>
    </citation>
    <scope>NUCLEOTIDE SEQUENCE</scope>
    <source>
        <strain evidence="2">Liverpool</strain>
    </source>
</reference>
<feature type="region of interest" description="Disordered" evidence="1">
    <location>
        <begin position="131"/>
        <end position="152"/>
    </location>
</feature>
<organism evidence="2 3">
    <name type="scientific">Aedes aegypti</name>
    <name type="common">Yellowfever mosquito</name>
    <name type="synonym">Culex aegypti</name>
    <dbReference type="NCBI Taxonomy" id="7159"/>
    <lineage>
        <taxon>Eukaryota</taxon>
        <taxon>Metazoa</taxon>
        <taxon>Ecdysozoa</taxon>
        <taxon>Arthropoda</taxon>
        <taxon>Hexapoda</taxon>
        <taxon>Insecta</taxon>
        <taxon>Pterygota</taxon>
        <taxon>Neoptera</taxon>
        <taxon>Endopterygota</taxon>
        <taxon>Diptera</taxon>
        <taxon>Nematocera</taxon>
        <taxon>Culicoidea</taxon>
        <taxon>Culicidae</taxon>
        <taxon>Culicinae</taxon>
        <taxon>Aedini</taxon>
        <taxon>Aedes</taxon>
        <taxon>Stegomyia</taxon>
    </lineage>
</organism>
<evidence type="ECO:0000256" key="1">
    <source>
        <dbReference type="SAM" id="MobiDB-lite"/>
    </source>
</evidence>
<reference evidence="2" key="3">
    <citation type="submission" date="2012-09" db="EMBL/GenBank/DDBJ databases">
        <authorList>
            <consortium name="VectorBase"/>
        </authorList>
    </citation>
    <scope>NUCLEOTIDE SEQUENCE</scope>
    <source>
        <strain evidence="2">Liverpool</strain>
    </source>
</reference>
<accession>Q17BQ5</accession>
<name>Q17BQ5_AEDAE</name>
<gene>
    <name evidence="2" type="ORF">AaeL_AAEL004887</name>
</gene>
<dbReference type="EMBL" id="CH477318">
    <property type="protein sequence ID" value="EAT43712.1"/>
    <property type="molecule type" value="Genomic_DNA"/>
</dbReference>
<reference evidence="2" key="2">
    <citation type="journal article" date="2007" name="Science">
        <title>Genome sequence of Aedes aegypti, a major arbovirus vector.</title>
        <authorList>
            <person name="Nene V."/>
            <person name="Wortman J.R."/>
            <person name="Lawson D."/>
            <person name="Haas B."/>
            <person name="Kodira C."/>
            <person name="Tu Z.J."/>
            <person name="Loftus B."/>
            <person name="Xi Z."/>
            <person name="Megy K."/>
            <person name="Grabherr M."/>
            <person name="Ren Q."/>
            <person name="Zdobnov E.M."/>
            <person name="Lobo N.F."/>
            <person name="Campbell K.S."/>
            <person name="Brown S.E."/>
            <person name="Bonaldo M.F."/>
            <person name="Zhu J."/>
            <person name="Sinkins S.P."/>
            <person name="Hogenkamp D.G."/>
            <person name="Amedeo P."/>
            <person name="Arensburger P."/>
            <person name="Atkinson P.W."/>
            <person name="Bidwell S."/>
            <person name="Biedler J."/>
            <person name="Birney E."/>
            <person name="Bruggner R.V."/>
            <person name="Costas J."/>
            <person name="Coy M.R."/>
            <person name="Crabtree J."/>
            <person name="Crawford M."/>
            <person name="Debruyn B."/>
            <person name="Decaprio D."/>
            <person name="Eiglmeier K."/>
            <person name="Eisenstadt E."/>
            <person name="El-Dorry H."/>
            <person name="Gelbart W.M."/>
            <person name="Gomes S.L."/>
            <person name="Hammond M."/>
            <person name="Hannick L.I."/>
            <person name="Hogan J.R."/>
            <person name="Holmes M.H."/>
            <person name="Jaffe D."/>
            <person name="Johnston J.S."/>
            <person name="Kennedy R.C."/>
            <person name="Koo H."/>
            <person name="Kravitz S."/>
            <person name="Kriventseva E.V."/>
            <person name="Kulp D."/>
            <person name="Labutti K."/>
            <person name="Lee E."/>
            <person name="Li S."/>
            <person name="Lovin D.D."/>
            <person name="Mao C."/>
            <person name="Mauceli E."/>
            <person name="Menck C.F."/>
            <person name="Miller J.R."/>
            <person name="Montgomery P."/>
            <person name="Mori A."/>
            <person name="Nascimento A.L."/>
            <person name="Naveira H.F."/>
            <person name="Nusbaum C."/>
            <person name="O'leary S."/>
            <person name="Orvis J."/>
            <person name="Pertea M."/>
            <person name="Quesneville H."/>
            <person name="Reidenbach K.R."/>
            <person name="Rogers Y.H."/>
            <person name="Roth C.W."/>
            <person name="Schneider J.R."/>
            <person name="Schatz M."/>
            <person name="Shumway M."/>
            <person name="Stanke M."/>
            <person name="Stinson E.O."/>
            <person name="Tubio J.M."/>
            <person name="Vanzee J.P."/>
            <person name="Verjovski-Almeida S."/>
            <person name="Werner D."/>
            <person name="White O."/>
            <person name="Wyder S."/>
            <person name="Zeng Q."/>
            <person name="Zhao Q."/>
            <person name="Zhao Y."/>
            <person name="Hill C.A."/>
            <person name="Raikhel A.S."/>
            <person name="Soares M.B."/>
            <person name="Knudson D.L."/>
            <person name="Lee N.H."/>
            <person name="Galagan J."/>
            <person name="Salzberg S.L."/>
            <person name="Paulsen I.T."/>
            <person name="Dimopoulos G."/>
            <person name="Collins F.H."/>
            <person name="Birren B."/>
            <person name="Fraser-Liggett C.M."/>
            <person name="Severson D.W."/>
        </authorList>
    </citation>
    <scope>NUCLEOTIDE SEQUENCE [LARGE SCALE GENOMIC DNA]</scope>
    <source>
        <strain evidence="2">Liverpool</strain>
    </source>
</reference>
<feature type="region of interest" description="Disordered" evidence="1">
    <location>
        <begin position="1"/>
        <end position="54"/>
    </location>
</feature>